<dbReference type="Pfam" id="PF19805">
    <property type="entry name" value="DUF6288"/>
    <property type="match status" value="1"/>
</dbReference>
<gene>
    <name evidence="1" type="ORF">METZ01_LOCUS133733</name>
</gene>
<dbReference type="SUPFAM" id="SSF50156">
    <property type="entry name" value="PDZ domain-like"/>
    <property type="match status" value="1"/>
</dbReference>
<reference evidence="1" key="1">
    <citation type="submission" date="2018-05" db="EMBL/GenBank/DDBJ databases">
        <authorList>
            <person name="Lanie J.A."/>
            <person name="Ng W.-L."/>
            <person name="Kazmierczak K.M."/>
            <person name="Andrzejewski T.M."/>
            <person name="Davidsen T.M."/>
            <person name="Wayne K.J."/>
            <person name="Tettelin H."/>
            <person name="Glass J.I."/>
            <person name="Rusch D."/>
            <person name="Podicherti R."/>
            <person name="Tsui H.-C.T."/>
            <person name="Winkler M.E."/>
        </authorList>
    </citation>
    <scope>NUCLEOTIDE SEQUENCE</scope>
</reference>
<accession>A0A381YV84</accession>
<dbReference type="AlphaFoldDB" id="A0A381YV84"/>
<dbReference type="InterPro" id="IPR036034">
    <property type="entry name" value="PDZ_sf"/>
</dbReference>
<dbReference type="InterPro" id="IPR046255">
    <property type="entry name" value="DUF6288"/>
</dbReference>
<dbReference type="EMBL" id="UINC01019137">
    <property type="protein sequence ID" value="SVA80879.1"/>
    <property type="molecule type" value="Genomic_DNA"/>
</dbReference>
<evidence type="ECO:0008006" key="2">
    <source>
        <dbReference type="Google" id="ProtNLM"/>
    </source>
</evidence>
<proteinExistence type="predicted"/>
<organism evidence="1">
    <name type="scientific">marine metagenome</name>
    <dbReference type="NCBI Taxonomy" id="408172"/>
    <lineage>
        <taxon>unclassified sequences</taxon>
        <taxon>metagenomes</taxon>
        <taxon>ecological metagenomes</taxon>
    </lineage>
</organism>
<sequence>MIGPRLQTLCLLACVFWLSSGFPVTVEGQAPDLTKTIDFERSEVFHLGPTGAKGWIYAADNFMTTDARQILVTEVEPGSVSEGVLEVGDVILGVGDKLFTSDARMALGWAIDEAESTENKGILKLIRWRPVKDADPRKGTQETVELKLRVMGSYSDVAPWKCPKTKLILKDALKVIVESKDMGRLGATALALLATGEKEHLALVREYLHNQKWASPELKISVEIGGKQSWSSGFHNLLLTEYFLASGDEYVLPAIREYAIKTAMGQSGGGTWGHGFAWTSQNGGKLHGGLPGYGALNQAGLPCYLSLLLSRKCGVDHPEVDDAISRSSRFFQQFIDKGSIGYGYHRPSLEMNANGRNGMSG</sequence>
<name>A0A381YV84_9ZZZZ</name>
<feature type="non-terminal residue" evidence="1">
    <location>
        <position position="361"/>
    </location>
</feature>
<evidence type="ECO:0000313" key="1">
    <source>
        <dbReference type="EMBL" id="SVA80879.1"/>
    </source>
</evidence>
<protein>
    <recommendedName>
        <fullName evidence="2">PDZ domain-containing protein</fullName>
    </recommendedName>
</protein>